<proteinExistence type="predicted"/>
<protein>
    <submittedName>
        <fullName evidence="3">Uncharacterized protein</fullName>
    </submittedName>
</protein>
<feature type="transmembrane region" description="Helical" evidence="1">
    <location>
        <begin position="31"/>
        <end position="52"/>
    </location>
</feature>
<name>A0AA85KLD0_TRIRE</name>
<dbReference type="WBParaSite" id="TREG1_89980.1">
    <property type="protein sequence ID" value="TREG1_89980.1"/>
    <property type="gene ID" value="TREG1_89980"/>
</dbReference>
<reference evidence="3" key="2">
    <citation type="submission" date="2023-11" db="UniProtKB">
        <authorList>
            <consortium name="WormBaseParasite"/>
        </authorList>
    </citation>
    <scope>IDENTIFICATION</scope>
</reference>
<evidence type="ECO:0000256" key="1">
    <source>
        <dbReference type="SAM" id="Phobius"/>
    </source>
</evidence>
<keyword evidence="1" id="KW-1133">Transmembrane helix</keyword>
<organism evidence="2 3">
    <name type="scientific">Trichobilharzia regenti</name>
    <name type="common">Nasal bird schistosome</name>
    <dbReference type="NCBI Taxonomy" id="157069"/>
    <lineage>
        <taxon>Eukaryota</taxon>
        <taxon>Metazoa</taxon>
        <taxon>Spiralia</taxon>
        <taxon>Lophotrochozoa</taxon>
        <taxon>Platyhelminthes</taxon>
        <taxon>Trematoda</taxon>
        <taxon>Digenea</taxon>
        <taxon>Strigeidida</taxon>
        <taxon>Schistosomatoidea</taxon>
        <taxon>Schistosomatidae</taxon>
        <taxon>Trichobilharzia</taxon>
    </lineage>
</organism>
<dbReference type="AlphaFoldDB" id="A0AA85KLD0"/>
<keyword evidence="2" id="KW-1185">Reference proteome</keyword>
<keyword evidence="1" id="KW-0812">Transmembrane</keyword>
<sequence>MFRFASPLHITRRCSTLWRMRYAGHSKSTQIATQALSFVTVPVGILITYIAFQNEHRHEKEMEGKEEFIVVYPREIIRLPWGDGKTALTDTISKSLGLHIEHEIKIPEPAE</sequence>
<evidence type="ECO:0000313" key="3">
    <source>
        <dbReference type="WBParaSite" id="TREG1_89980.1"/>
    </source>
</evidence>
<evidence type="ECO:0000313" key="2">
    <source>
        <dbReference type="Proteomes" id="UP000050795"/>
    </source>
</evidence>
<dbReference type="Proteomes" id="UP000050795">
    <property type="component" value="Unassembled WGS sequence"/>
</dbReference>
<keyword evidence="1" id="KW-0472">Membrane</keyword>
<accession>A0AA85KLD0</accession>
<reference evidence="2" key="1">
    <citation type="submission" date="2022-06" db="EMBL/GenBank/DDBJ databases">
        <authorList>
            <person name="Berger JAMES D."/>
            <person name="Berger JAMES D."/>
        </authorList>
    </citation>
    <scope>NUCLEOTIDE SEQUENCE [LARGE SCALE GENOMIC DNA]</scope>
</reference>